<dbReference type="Pfam" id="PF00583">
    <property type="entry name" value="Acetyltransf_1"/>
    <property type="match status" value="1"/>
</dbReference>
<protein>
    <submittedName>
        <fullName evidence="2">Acyltransferase</fullName>
    </submittedName>
</protein>
<evidence type="ECO:0000313" key="3">
    <source>
        <dbReference type="Proteomes" id="UP001454036"/>
    </source>
</evidence>
<feature type="domain" description="N-acetyltransferase" evidence="1">
    <location>
        <begin position="14"/>
        <end position="175"/>
    </location>
</feature>
<keyword evidence="2" id="KW-0808">Transferase</keyword>
<evidence type="ECO:0000313" key="2">
    <source>
        <dbReference type="EMBL" id="GAA0187517.1"/>
    </source>
</evidence>
<dbReference type="CDD" id="cd04301">
    <property type="entry name" value="NAT_SF"/>
    <property type="match status" value="1"/>
</dbReference>
<keyword evidence="3" id="KW-1185">Reference proteome</keyword>
<dbReference type="PANTHER" id="PTHR47370:SF1">
    <property type="entry name" value="ACYL-COA N-ACYLTRANSFERASES (NAT) SUPERFAMILY PROTEIN"/>
    <property type="match status" value="1"/>
</dbReference>
<name>A0AAV3S3T2_LITER</name>
<dbReference type="AlphaFoldDB" id="A0AAV3S3T2"/>
<dbReference type="PANTHER" id="PTHR47370">
    <property type="entry name" value="ACYL-COA N-ACYLTRANSFERASES (NAT) SUPERFAMILY PROTEIN"/>
    <property type="match status" value="1"/>
</dbReference>
<dbReference type="Proteomes" id="UP001454036">
    <property type="component" value="Unassembled WGS sequence"/>
</dbReference>
<dbReference type="EMBL" id="BAABME010014805">
    <property type="protein sequence ID" value="GAA0187517.1"/>
    <property type="molecule type" value="Genomic_DNA"/>
</dbReference>
<comment type="caution">
    <text evidence="2">The sequence shown here is derived from an EMBL/GenBank/DDBJ whole genome shotgun (WGS) entry which is preliminary data.</text>
</comment>
<dbReference type="InterPro" id="IPR016181">
    <property type="entry name" value="Acyl_CoA_acyltransferase"/>
</dbReference>
<dbReference type="GO" id="GO:0016747">
    <property type="term" value="F:acyltransferase activity, transferring groups other than amino-acyl groups"/>
    <property type="evidence" value="ECO:0007669"/>
    <property type="project" value="InterPro"/>
</dbReference>
<proteinExistence type="predicted"/>
<organism evidence="2 3">
    <name type="scientific">Lithospermum erythrorhizon</name>
    <name type="common">Purple gromwell</name>
    <name type="synonym">Lithospermum officinale var. erythrorhizon</name>
    <dbReference type="NCBI Taxonomy" id="34254"/>
    <lineage>
        <taxon>Eukaryota</taxon>
        <taxon>Viridiplantae</taxon>
        <taxon>Streptophyta</taxon>
        <taxon>Embryophyta</taxon>
        <taxon>Tracheophyta</taxon>
        <taxon>Spermatophyta</taxon>
        <taxon>Magnoliopsida</taxon>
        <taxon>eudicotyledons</taxon>
        <taxon>Gunneridae</taxon>
        <taxon>Pentapetalae</taxon>
        <taxon>asterids</taxon>
        <taxon>lamiids</taxon>
        <taxon>Boraginales</taxon>
        <taxon>Boraginaceae</taxon>
        <taxon>Boraginoideae</taxon>
        <taxon>Lithospermeae</taxon>
        <taxon>Lithospermum</taxon>
    </lineage>
</organism>
<keyword evidence="2" id="KW-0012">Acyltransferase</keyword>
<dbReference type="PROSITE" id="PS51186">
    <property type="entry name" value="GNAT"/>
    <property type="match status" value="1"/>
</dbReference>
<dbReference type="InterPro" id="IPR052810">
    <property type="entry name" value="Plant_NAT"/>
</dbReference>
<reference evidence="2 3" key="1">
    <citation type="submission" date="2024-01" db="EMBL/GenBank/DDBJ databases">
        <title>The complete chloroplast genome sequence of Lithospermum erythrorhizon: insights into the phylogenetic relationship among Boraginaceae species and the maternal lineages of purple gromwells.</title>
        <authorList>
            <person name="Okada T."/>
            <person name="Watanabe K."/>
        </authorList>
    </citation>
    <scope>NUCLEOTIDE SEQUENCE [LARGE SCALE GENOMIC DNA]</scope>
</reference>
<gene>
    <name evidence="2" type="ORF">LIER_34805</name>
</gene>
<accession>A0AAV3S3T2</accession>
<dbReference type="SUPFAM" id="SSF55729">
    <property type="entry name" value="Acyl-CoA N-acyltransferases (Nat)"/>
    <property type="match status" value="1"/>
</dbReference>
<dbReference type="Gene3D" id="3.40.630.30">
    <property type="match status" value="1"/>
</dbReference>
<dbReference type="InterPro" id="IPR000182">
    <property type="entry name" value="GNAT_dom"/>
</dbReference>
<evidence type="ECO:0000259" key="1">
    <source>
        <dbReference type="PROSITE" id="PS51186"/>
    </source>
</evidence>
<sequence>MEFVEEIKIRSYDVLIDRAKVEDLQRRCEVGPKEHVLLYTDTMGDPICRIRNSPIYNMLVAELNNNEIVGLIQGSIKLVRLHKQSKVGYILGLRVSPLHRRKGIGSMLVNHLEQWFVSNNVDLSYMATEKDNEASINLFINKHGYIKFRSPSILVHPGNNRLNKPSSNIEIMKLDVCQAEFLYRKFMGLAEFFPQDIDKILRNRLSVGTWVAYYKNDGSLLDFDGGDDKFFGLDNGIIIPKSWAMLSVWNSGELFRLRVGKAPFSCLCYAKSSKIIHKVMPCFDVPKLPEFDDPFGFYFMYGVHKQGPSSGKLVTTLCRFVHNLATQSQDFNKVVVTEVIGGCDQLKPHLIPHLNFLSCSEDWWCIKAMKKEEVKTVYELGNTSPTRALFVDPREV</sequence>